<dbReference type="OrthoDB" id="9815896at2"/>
<dbReference type="eggNOG" id="COG0802">
    <property type="taxonomic scope" value="Bacteria"/>
</dbReference>
<comment type="caution">
    <text evidence="11">The sequence shown here is derived from an EMBL/GenBank/DDBJ whole genome shotgun (WGS) entry which is preliminary data.</text>
</comment>
<organism evidence="11 12">
    <name type="scientific">Pedobacter antarcticus 4BY</name>
    <dbReference type="NCBI Taxonomy" id="1358423"/>
    <lineage>
        <taxon>Bacteria</taxon>
        <taxon>Pseudomonadati</taxon>
        <taxon>Bacteroidota</taxon>
        <taxon>Sphingobacteriia</taxon>
        <taxon>Sphingobacteriales</taxon>
        <taxon>Sphingobacteriaceae</taxon>
        <taxon>Pedobacter</taxon>
    </lineage>
</organism>
<keyword evidence="6" id="KW-0479">Metal-binding</keyword>
<evidence type="ECO:0000256" key="1">
    <source>
        <dbReference type="ARBA" id="ARBA00004496"/>
    </source>
</evidence>
<keyword evidence="5" id="KW-0819">tRNA processing</keyword>
<keyword evidence="12" id="KW-1185">Reference proteome</keyword>
<evidence type="ECO:0000313" key="11">
    <source>
        <dbReference type="EMBL" id="KEQ29740.1"/>
    </source>
</evidence>
<dbReference type="GO" id="GO:0005524">
    <property type="term" value="F:ATP binding"/>
    <property type="evidence" value="ECO:0007669"/>
    <property type="project" value="UniProtKB-KW"/>
</dbReference>
<gene>
    <name evidence="11" type="ORF">N180_05690</name>
</gene>
<keyword evidence="4" id="KW-0963">Cytoplasm</keyword>
<dbReference type="PANTHER" id="PTHR33540:SF2">
    <property type="entry name" value="TRNA THREONYLCARBAMOYLADENOSINE BIOSYNTHESIS PROTEIN TSAE"/>
    <property type="match status" value="1"/>
</dbReference>
<evidence type="ECO:0000256" key="2">
    <source>
        <dbReference type="ARBA" id="ARBA00007599"/>
    </source>
</evidence>
<keyword evidence="7" id="KW-0547">Nucleotide-binding</keyword>
<dbReference type="RefSeq" id="WP_037441196.1">
    <property type="nucleotide sequence ID" value="NZ_JNFF01000062.1"/>
</dbReference>
<evidence type="ECO:0000256" key="4">
    <source>
        <dbReference type="ARBA" id="ARBA00022490"/>
    </source>
</evidence>
<dbReference type="InterPro" id="IPR003442">
    <property type="entry name" value="T6A_TsaE"/>
</dbReference>
<accession>A0A081PGB7</accession>
<dbReference type="PANTHER" id="PTHR33540">
    <property type="entry name" value="TRNA THREONYLCARBAMOYLADENOSINE BIOSYNTHESIS PROTEIN TSAE"/>
    <property type="match status" value="1"/>
</dbReference>
<reference evidence="11 12" key="1">
    <citation type="journal article" date="1992" name="Int. J. Syst. Bacteriol.">
        <title>Sphingobacterium antarcticus sp. nov. a Psychrotrophic Bacterium from the Soils of Schirmacher Oasis, Antarctica.</title>
        <authorList>
            <person name="Shivaji S."/>
            <person name="Ray M.K."/>
            <person name="Rao N.S."/>
            <person name="Saiserr L."/>
            <person name="Jagannadham M.V."/>
            <person name="Kumar G.S."/>
            <person name="Reddy G."/>
            <person name="Bhargava P.M."/>
        </authorList>
    </citation>
    <scope>NUCLEOTIDE SEQUENCE [LARGE SCALE GENOMIC DNA]</scope>
    <source>
        <strain evidence="11 12">4BY</strain>
    </source>
</reference>
<dbReference type="Gene3D" id="3.40.50.300">
    <property type="entry name" value="P-loop containing nucleotide triphosphate hydrolases"/>
    <property type="match status" value="1"/>
</dbReference>
<comment type="subcellular location">
    <subcellularLocation>
        <location evidence="1">Cytoplasm</location>
    </subcellularLocation>
</comment>
<name>A0A081PGB7_9SPHI</name>
<dbReference type="Proteomes" id="UP000028007">
    <property type="component" value="Unassembled WGS sequence"/>
</dbReference>
<comment type="similarity">
    <text evidence="2">Belongs to the TsaE family.</text>
</comment>
<dbReference type="GO" id="GO:0005737">
    <property type="term" value="C:cytoplasm"/>
    <property type="evidence" value="ECO:0007669"/>
    <property type="project" value="UniProtKB-SubCell"/>
</dbReference>
<evidence type="ECO:0000313" key="12">
    <source>
        <dbReference type="Proteomes" id="UP000028007"/>
    </source>
</evidence>
<protein>
    <recommendedName>
        <fullName evidence="3">tRNA threonylcarbamoyladenosine biosynthesis protein TsaE</fullName>
    </recommendedName>
    <alternativeName>
        <fullName evidence="10">t(6)A37 threonylcarbamoyladenosine biosynthesis protein TsaE</fullName>
    </alternativeName>
</protein>
<keyword evidence="9" id="KW-0460">Magnesium</keyword>
<dbReference type="Pfam" id="PF02367">
    <property type="entry name" value="TsaE"/>
    <property type="match status" value="1"/>
</dbReference>
<evidence type="ECO:0000256" key="10">
    <source>
        <dbReference type="ARBA" id="ARBA00032441"/>
    </source>
</evidence>
<sequence>MQLVIQDLNGLSAAAEAVLSFAGDHRIIIFDGEMGAGKTTLIKAICAVSGVTDIVSSPTFSIVNEYESPKGPIYHFDFYRIKDIREAYDIGYEEYFYSGNICLIEWPERVEELLPEIYIHVQLVADSPDQRTLTCSLAGNI</sequence>
<evidence type="ECO:0000256" key="8">
    <source>
        <dbReference type="ARBA" id="ARBA00022840"/>
    </source>
</evidence>
<dbReference type="InterPro" id="IPR027417">
    <property type="entry name" value="P-loop_NTPase"/>
</dbReference>
<evidence type="ECO:0000256" key="6">
    <source>
        <dbReference type="ARBA" id="ARBA00022723"/>
    </source>
</evidence>
<dbReference type="SUPFAM" id="SSF52540">
    <property type="entry name" value="P-loop containing nucleoside triphosphate hydrolases"/>
    <property type="match status" value="1"/>
</dbReference>
<dbReference type="NCBIfam" id="TIGR00150">
    <property type="entry name" value="T6A_YjeE"/>
    <property type="match status" value="1"/>
</dbReference>
<dbReference type="AlphaFoldDB" id="A0A081PGB7"/>
<evidence type="ECO:0000256" key="5">
    <source>
        <dbReference type="ARBA" id="ARBA00022694"/>
    </source>
</evidence>
<evidence type="ECO:0000256" key="9">
    <source>
        <dbReference type="ARBA" id="ARBA00022842"/>
    </source>
</evidence>
<dbReference type="GO" id="GO:0046872">
    <property type="term" value="F:metal ion binding"/>
    <property type="evidence" value="ECO:0007669"/>
    <property type="project" value="UniProtKB-KW"/>
</dbReference>
<dbReference type="GO" id="GO:0002949">
    <property type="term" value="P:tRNA threonylcarbamoyladenosine modification"/>
    <property type="evidence" value="ECO:0007669"/>
    <property type="project" value="InterPro"/>
</dbReference>
<proteinExistence type="inferred from homology"/>
<dbReference type="EMBL" id="JNFF01000062">
    <property type="protein sequence ID" value="KEQ29740.1"/>
    <property type="molecule type" value="Genomic_DNA"/>
</dbReference>
<evidence type="ECO:0000256" key="7">
    <source>
        <dbReference type="ARBA" id="ARBA00022741"/>
    </source>
</evidence>
<evidence type="ECO:0000256" key="3">
    <source>
        <dbReference type="ARBA" id="ARBA00019010"/>
    </source>
</evidence>
<keyword evidence="8" id="KW-0067">ATP-binding</keyword>